<sequence>MTTWRFFSCQIKRTLKLNKQGHCAESKFVMNADQGSSGEEKSAQPILTASQLLKEWGPEECSRLLETISLFEVEFNKMHPKTTMIRKHINWSRVAEILAEQGEEKEPELLRKAFYAICGRIRTERRLPNVIADAKEFIKKMATPALTNPYNIFRIKTQKKIRKRNPGATLGEIASLISKKWKNLSDERRKKYEEKAQIINDEIKLNNPDHFANKRRHTPNIRKRLSFEPELAVPPHTTFSYFYSKFPKDQYKNYVERRNAARSAFYSLPPDELNKYCSELDQLNKNFEDYLSTLPQIQRDEYRNFVEMSRNKHKKKE</sequence>
<organism evidence="3 4">
    <name type="scientific">Thelohanellus kitauei</name>
    <name type="common">Myxosporean</name>
    <dbReference type="NCBI Taxonomy" id="669202"/>
    <lineage>
        <taxon>Eukaryota</taxon>
        <taxon>Metazoa</taxon>
        <taxon>Cnidaria</taxon>
        <taxon>Myxozoa</taxon>
        <taxon>Myxosporea</taxon>
        <taxon>Bivalvulida</taxon>
        <taxon>Platysporina</taxon>
        <taxon>Myxobolidae</taxon>
        <taxon>Thelohanellus</taxon>
    </lineage>
</organism>
<name>A0A0C2M3Y9_THEKT</name>
<dbReference type="InterPro" id="IPR036910">
    <property type="entry name" value="HMG_box_dom_sf"/>
</dbReference>
<reference evidence="3 4" key="1">
    <citation type="journal article" date="2014" name="Genome Biol. Evol.">
        <title>The genome of the myxosporean Thelohanellus kitauei shows adaptations to nutrient acquisition within its fish host.</title>
        <authorList>
            <person name="Yang Y."/>
            <person name="Xiong J."/>
            <person name="Zhou Z."/>
            <person name="Huo F."/>
            <person name="Miao W."/>
            <person name="Ran C."/>
            <person name="Liu Y."/>
            <person name="Zhang J."/>
            <person name="Feng J."/>
            <person name="Wang M."/>
            <person name="Wang M."/>
            <person name="Wang L."/>
            <person name="Yao B."/>
        </authorList>
    </citation>
    <scope>NUCLEOTIDE SEQUENCE [LARGE SCALE GENOMIC DNA]</scope>
    <source>
        <strain evidence="3">Wuqing</strain>
    </source>
</reference>
<dbReference type="EMBL" id="JWZT01005265">
    <property type="protein sequence ID" value="KII61750.1"/>
    <property type="molecule type" value="Genomic_DNA"/>
</dbReference>
<dbReference type="Pfam" id="PF09011">
    <property type="entry name" value="HMG_box_2"/>
    <property type="match status" value="1"/>
</dbReference>
<dbReference type="InterPro" id="IPR009071">
    <property type="entry name" value="HMG_box_dom"/>
</dbReference>
<dbReference type="GO" id="GO:0005634">
    <property type="term" value="C:nucleus"/>
    <property type="evidence" value="ECO:0007669"/>
    <property type="project" value="UniProtKB-UniRule"/>
</dbReference>
<dbReference type="AlphaFoldDB" id="A0A0C2M3Y9"/>
<dbReference type="GO" id="GO:0003677">
    <property type="term" value="F:DNA binding"/>
    <property type="evidence" value="ECO:0007669"/>
    <property type="project" value="UniProtKB-UniRule"/>
</dbReference>
<keyword evidence="1" id="KW-0539">Nucleus</keyword>
<gene>
    <name evidence="3" type="ORF">RF11_08850</name>
</gene>
<feature type="DNA-binding region" description="HMG box" evidence="1">
    <location>
        <begin position="143"/>
        <end position="211"/>
    </location>
</feature>
<dbReference type="PROSITE" id="PS50118">
    <property type="entry name" value="HMG_BOX_2"/>
    <property type="match status" value="1"/>
</dbReference>
<comment type="caution">
    <text evidence="3">The sequence shown here is derived from an EMBL/GenBank/DDBJ whole genome shotgun (WGS) entry which is preliminary data.</text>
</comment>
<evidence type="ECO:0000313" key="3">
    <source>
        <dbReference type="EMBL" id="KII61750.1"/>
    </source>
</evidence>
<dbReference type="SMART" id="SM00398">
    <property type="entry name" value="HMG"/>
    <property type="match status" value="1"/>
</dbReference>
<accession>A0A0C2M3Y9</accession>
<feature type="domain" description="HMG box" evidence="2">
    <location>
        <begin position="143"/>
        <end position="211"/>
    </location>
</feature>
<protein>
    <submittedName>
        <fullName evidence="3">Non-histone chromosomal protein 6</fullName>
    </submittedName>
</protein>
<keyword evidence="4" id="KW-1185">Reference proteome</keyword>
<evidence type="ECO:0000256" key="1">
    <source>
        <dbReference type="PROSITE-ProRule" id="PRU00267"/>
    </source>
</evidence>
<dbReference type="Gene3D" id="1.10.30.10">
    <property type="entry name" value="High mobility group box domain"/>
    <property type="match status" value="1"/>
</dbReference>
<dbReference type="CDD" id="cd00084">
    <property type="entry name" value="HMG-box_SF"/>
    <property type="match status" value="1"/>
</dbReference>
<dbReference type="SUPFAM" id="SSF47095">
    <property type="entry name" value="HMG-box"/>
    <property type="match status" value="1"/>
</dbReference>
<evidence type="ECO:0000259" key="2">
    <source>
        <dbReference type="PROSITE" id="PS50118"/>
    </source>
</evidence>
<dbReference type="Proteomes" id="UP000031668">
    <property type="component" value="Unassembled WGS sequence"/>
</dbReference>
<keyword evidence="1" id="KW-0238">DNA-binding</keyword>
<evidence type="ECO:0000313" key="4">
    <source>
        <dbReference type="Proteomes" id="UP000031668"/>
    </source>
</evidence>
<proteinExistence type="predicted"/>
<dbReference type="OrthoDB" id="1919336at2759"/>